<sequence>MRLLRFLAYSIIASSSALVAAEPLTIERIFSSPSIYGTTVRNVQMAPDGSRVTFLAGKESDAQQLDLWEFDLSSGEQRLLFDSNRLNATEEVLSNEEKARRERLRLRGNGIVSYSWAGSSEQLLFPLGGDAYLYNLAEDETTRLLNTPEFETDIKVSPKGNYISFIRQQNLYIKHIATGEETQITHDGGGVIRNGMAEFVAQEEMARMTGYWWSPDETQIAFTRTDDTQVATALRNEIYADRVDTIEQKYPWAGTANVEIELAVFTLMGAKTQWIDLGEDKDIYLARVNWQKPGLLSYQWQNRAQTRVELRQYDVAADDEHILIVEAHPAWVNLDADIRFINGGEQFIWASERDGYKHLYLYRGNGELIRQITSGEWIVDGLEAVDVDADTLYFSGRKDTVLERHLYRTGLLEATPIERVSQRSGMHSVSFSSDGSRYLDTFSSVDTLPQLSLHSQTGERLLWINENAVGDNHPMAPYWNDLVSPTFGTTIADDGETVLHYRLFEPVNLDTSKQYPALVFLYGGPGSQQVTNSFSSLFLNYMAQQGFAVITIDNRGSAARGMDFETAIHLRTGDVEIRDQIKAVEVLRATGWVDPNRVGVFGYSYGGYMTLMAMFTASDYFAAGAAGGSVSDWRLYDTHYTERYMGHPETNAAGYDASSVLPYAENLVGDLFIYHGMADDNVLFTNSTQVYRKLQEAMIPFWSMDYPGEKHGMRDARTRTHQYRMIERFFKQSLAN</sequence>
<reference evidence="6 7" key="1">
    <citation type="submission" date="2018-10" db="EMBL/GenBank/DDBJ databases">
        <title>Genomic Encyclopedia of Type Strains, Phase IV (KMG-IV): sequencing the most valuable type-strain genomes for metagenomic binning, comparative biology and taxonomic classification.</title>
        <authorList>
            <person name="Goeker M."/>
        </authorList>
    </citation>
    <scope>NUCLEOTIDE SEQUENCE [LARGE SCALE GENOMIC DNA]</scope>
    <source>
        <strain evidence="6 7">DSM 25080</strain>
    </source>
</reference>
<keyword evidence="1" id="KW-0645">Protease</keyword>
<dbReference type="InterPro" id="IPR001375">
    <property type="entry name" value="Peptidase_S9_cat"/>
</dbReference>
<dbReference type="InterPro" id="IPR029058">
    <property type="entry name" value="AB_hydrolase_fold"/>
</dbReference>
<evidence type="ECO:0000313" key="6">
    <source>
        <dbReference type="EMBL" id="RMA79415.1"/>
    </source>
</evidence>
<organism evidence="6 7">
    <name type="scientific">Umboniibacter marinipuniceus</name>
    <dbReference type="NCBI Taxonomy" id="569599"/>
    <lineage>
        <taxon>Bacteria</taxon>
        <taxon>Pseudomonadati</taxon>
        <taxon>Pseudomonadota</taxon>
        <taxon>Gammaproteobacteria</taxon>
        <taxon>Cellvibrionales</taxon>
        <taxon>Cellvibrionaceae</taxon>
        <taxon>Umboniibacter</taxon>
    </lineage>
</organism>
<dbReference type="GO" id="GO:0008239">
    <property type="term" value="F:dipeptidyl-peptidase activity"/>
    <property type="evidence" value="ECO:0007669"/>
    <property type="project" value="TreeGrafter"/>
</dbReference>
<keyword evidence="3" id="KW-0732">Signal</keyword>
<dbReference type="Proteomes" id="UP000267187">
    <property type="component" value="Unassembled WGS sequence"/>
</dbReference>
<comment type="caution">
    <text evidence="6">The sequence shown here is derived from an EMBL/GenBank/DDBJ whole genome shotgun (WGS) entry which is preliminary data.</text>
</comment>
<feature type="domain" description="Dipeptidylpeptidase IV N-terminal" evidence="5">
    <location>
        <begin position="126"/>
        <end position="447"/>
    </location>
</feature>
<evidence type="ECO:0000259" key="4">
    <source>
        <dbReference type="Pfam" id="PF00326"/>
    </source>
</evidence>
<name>A0A3M0AAJ8_9GAMM</name>
<dbReference type="AlphaFoldDB" id="A0A3M0AAJ8"/>
<feature type="domain" description="Peptidase S9 prolyl oligopeptidase catalytic" evidence="4">
    <location>
        <begin position="534"/>
        <end position="735"/>
    </location>
</feature>
<evidence type="ECO:0000256" key="1">
    <source>
        <dbReference type="ARBA" id="ARBA00022670"/>
    </source>
</evidence>
<dbReference type="EMBL" id="REFJ01000004">
    <property type="protein sequence ID" value="RMA79415.1"/>
    <property type="molecule type" value="Genomic_DNA"/>
</dbReference>
<dbReference type="Gene3D" id="3.40.50.1820">
    <property type="entry name" value="alpha/beta hydrolase"/>
    <property type="match status" value="1"/>
</dbReference>
<dbReference type="Pfam" id="PF00326">
    <property type="entry name" value="Peptidase_S9"/>
    <property type="match status" value="1"/>
</dbReference>
<dbReference type="PANTHER" id="PTHR11731">
    <property type="entry name" value="PROTEASE FAMILY S9B,C DIPEPTIDYL-PEPTIDASE IV-RELATED"/>
    <property type="match status" value="1"/>
</dbReference>
<dbReference type="SUPFAM" id="SSF53474">
    <property type="entry name" value="alpha/beta-Hydrolases"/>
    <property type="match status" value="1"/>
</dbReference>
<evidence type="ECO:0000313" key="7">
    <source>
        <dbReference type="Proteomes" id="UP000267187"/>
    </source>
</evidence>
<dbReference type="Pfam" id="PF00930">
    <property type="entry name" value="DPPIV_N"/>
    <property type="match status" value="1"/>
</dbReference>
<dbReference type="PROSITE" id="PS00708">
    <property type="entry name" value="PRO_ENDOPEP_SER"/>
    <property type="match status" value="1"/>
</dbReference>
<dbReference type="RefSeq" id="WP_245962642.1">
    <property type="nucleotide sequence ID" value="NZ_REFJ01000004.1"/>
</dbReference>
<gene>
    <name evidence="6" type="ORF">DFR27_1856</name>
</gene>
<evidence type="ECO:0000259" key="5">
    <source>
        <dbReference type="Pfam" id="PF00930"/>
    </source>
</evidence>
<dbReference type="SUPFAM" id="SSF82171">
    <property type="entry name" value="DPP6 N-terminal domain-like"/>
    <property type="match status" value="1"/>
</dbReference>
<dbReference type="Gene3D" id="2.140.10.30">
    <property type="entry name" value="Dipeptidylpeptidase IV, N-terminal domain"/>
    <property type="match status" value="1"/>
</dbReference>
<dbReference type="InterPro" id="IPR050278">
    <property type="entry name" value="Serine_Prot_S9B/DPPIV"/>
</dbReference>
<dbReference type="InterPro" id="IPR002471">
    <property type="entry name" value="Pept_S9_AS"/>
</dbReference>
<feature type="signal peptide" evidence="3">
    <location>
        <begin position="1"/>
        <end position="20"/>
    </location>
</feature>
<proteinExistence type="predicted"/>
<dbReference type="PANTHER" id="PTHR11731:SF193">
    <property type="entry name" value="DIPEPTIDYL PEPTIDASE 9"/>
    <property type="match status" value="1"/>
</dbReference>
<keyword evidence="7" id="KW-1185">Reference proteome</keyword>
<evidence type="ECO:0000256" key="3">
    <source>
        <dbReference type="SAM" id="SignalP"/>
    </source>
</evidence>
<keyword evidence="2" id="KW-0378">Hydrolase</keyword>
<dbReference type="GO" id="GO:0006508">
    <property type="term" value="P:proteolysis"/>
    <property type="evidence" value="ECO:0007669"/>
    <property type="project" value="UniProtKB-KW"/>
</dbReference>
<protein>
    <submittedName>
        <fullName evidence="6">Dipeptidyl-peptidase IV</fullName>
    </submittedName>
</protein>
<feature type="chain" id="PRO_5018217478" evidence="3">
    <location>
        <begin position="21"/>
        <end position="736"/>
    </location>
</feature>
<dbReference type="GO" id="GO:0004252">
    <property type="term" value="F:serine-type endopeptidase activity"/>
    <property type="evidence" value="ECO:0007669"/>
    <property type="project" value="InterPro"/>
</dbReference>
<dbReference type="InterPro" id="IPR002469">
    <property type="entry name" value="Peptidase_S9B_N"/>
</dbReference>
<evidence type="ECO:0000256" key="2">
    <source>
        <dbReference type="ARBA" id="ARBA00022801"/>
    </source>
</evidence>
<accession>A0A3M0AAJ8</accession>